<dbReference type="GO" id="GO:0008270">
    <property type="term" value="F:zinc ion binding"/>
    <property type="evidence" value="ECO:0007669"/>
    <property type="project" value="InterPro"/>
</dbReference>
<evidence type="ECO:0000313" key="2">
    <source>
        <dbReference type="EMBL" id="GGL80233.1"/>
    </source>
</evidence>
<accession>A0A917SGG3</accession>
<sequence>MQKTGIDLESILQFTDRLPEVDGFLPVDDLIARFDALADSSAGRVIRSRAGTSRLGEPIHSYTVGDGPRTALIVGGVHPNEPIGSWTALWLAEAAAAKEEPVASLGYRWCIVPTIDPDGARLNESWFANPADRIGYGRGFYRPAPDGQAEWTFPTNYKNAYFDRVLPETLAFMRLIDDLRPDLLVSLHNGEMGGVYYYISRDAPGLVGALSAIPDHFGLPLDVGEPESPYLRAFAPAIFRLDPVSAAYDYYEDLGVDPSGFISGSASSHYAARYGTLCLVAELPYWKHPDAGDTSPTEETYADMLRRTAGDMIAMADTLSGYLERAEPYLILKTPFREATEAFVPMFKAMGETDLRRAGDEPADRMATVAETFGCEDLLHCFRLRYGGILLRAVEAETGAGTAPPELRRLRAEVAATYGDWQRQAADRTGAEAIPIDRLAGVQLAATLASAASVVGESVAERVGSAGSAL</sequence>
<name>A0A917SGG3_9ACTN</name>
<dbReference type="Pfam" id="PF00246">
    <property type="entry name" value="Peptidase_M14"/>
    <property type="match status" value="1"/>
</dbReference>
<dbReference type="RefSeq" id="WP_229670483.1">
    <property type="nucleotide sequence ID" value="NZ_BMMZ01000015.1"/>
</dbReference>
<comment type="caution">
    <text evidence="2">The sequence shown here is derived from an EMBL/GenBank/DDBJ whole genome shotgun (WGS) entry which is preliminary data.</text>
</comment>
<dbReference type="GO" id="GO:0006508">
    <property type="term" value="P:proteolysis"/>
    <property type="evidence" value="ECO:0007669"/>
    <property type="project" value="InterPro"/>
</dbReference>
<dbReference type="AlphaFoldDB" id="A0A917SGG3"/>
<evidence type="ECO:0000313" key="3">
    <source>
        <dbReference type="Proteomes" id="UP000613840"/>
    </source>
</evidence>
<dbReference type="InterPro" id="IPR000834">
    <property type="entry name" value="Peptidase_M14"/>
</dbReference>
<keyword evidence="2" id="KW-0121">Carboxypeptidase</keyword>
<proteinExistence type="predicted"/>
<protein>
    <submittedName>
        <fullName evidence="2">Zinc carboxypeptidase</fullName>
    </submittedName>
</protein>
<reference evidence="2" key="1">
    <citation type="journal article" date="2014" name="Int. J. Syst. Evol. Microbiol.">
        <title>Complete genome sequence of Corynebacterium casei LMG S-19264T (=DSM 44701T), isolated from a smear-ripened cheese.</title>
        <authorList>
            <consortium name="US DOE Joint Genome Institute (JGI-PGF)"/>
            <person name="Walter F."/>
            <person name="Albersmeier A."/>
            <person name="Kalinowski J."/>
            <person name="Ruckert C."/>
        </authorList>
    </citation>
    <scope>NUCLEOTIDE SEQUENCE</scope>
    <source>
        <strain evidence="2">CGMCC 4.7306</strain>
    </source>
</reference>
<evidence type="ECO:0000259" key="1">
    <source>
        <dbReference type="Pfam" id="PF00246"/>
    </source>
</evidence>
<dbReference type="GO" id="GO:0004181">
    <property type="term" value="F:metallocarboxypeptidase activity"/>
    <property type="evidence" value="ECO:0007669"/>
    <property type="project" value="InterPro"/>
</dbReference>
<feature type="domain" description="Peptidase M14" evidence="1">
    <location>
        <begin position="34"/>
        <end position="197"/>
    </location>
</feature>
<reference evidence="2" key="2">
    <citation type="submission" date="2020-09" db="EMBL/GenBank/DDBJ databases">
        <authorList>
            <person name="Sun Q."/>
            <person name="Zhou Y."/>
        </authorList>
    </citation>
    <scope>NUCLEOTIDE SEQUENCE</scope>
    <source>
        <strain evidence="2">CGMCC 4.7306</strain>
    </source>
</reference>
<dbReference type="Gene3D" id="3.40.630.10">
    <property type="entry name" value="Zn peptidases"/>
    <property type="match status" value="1"/>
</dbReference>
<keyword evidence="2" id="KW-0645">Protease</keyword>
<keyword evidence="3" id="KW-1185">Reference proteome</keyword>
<dbReference type="SUPFAM" id="SSF53187">
    <property type="entry name" value="Zn-dependent exopeptidases"/>
    <property type="match status" value="1"/>
</dbReference>
<organism evidence="2 3">
    <name type="scientific">Microlunatus endophyticus</name>
    <dbReference type="NCBI Taxonomy" id="1716077"/>
    <lineage>
        <taxon>Bacteria</taxon>
        <taxon>Bacillati</taxon>
        <taxon>Actinomycetota</taxon>
        <taxon>Actinomycetes</taxon>
        <taxon>Propionibacteriales</taxon>
        <taxon>Propionibacteriaceae</taxon>
        <taxon>Microlunatus</taxon>
    </lineage>
</organism>
<keyword evidence="2" id="KW-0378">Hydrolase</keyword>
<dbReference type="EMBL" id="BMMZ01000015">
    <property type="protein sequence ID" value="GGL80233.1"/>
    <property type="molecule type" value="Genomic_DNA"/>
</dbReference>
<gene>
    <name evidence="2" type="ORF">GCM10011575_43120</name>
</gene>
<dbReference type="Proteomes" id="UP000613840">
    <property type="component" value="Unassembled WGS sequence"/>
</dbReference>